<evidence type="ECO:0000259" key="3">
    <source>
        <dbReference type="PROSITE" id="PS51320"/>
    </source>
</evidence>
<feature type="region of interest" description="Disordered" evidence="2">
    <location>
        <begin position="191"/>
        <end position="210"/>
    </location>
</feature>
<dbReference type="Proteomes" id="UP000822688">
    <property type="component" value="Chromosome 10"/>
</dbReference>
<dbReference type="Pfam" id="PF06200">
    <property type="entry name" value="tify"/>
    <property type="match status" value="1"/>
</dbReference>
<evidence type="ECO:0000313" key="4">
    <source>
        <dbReference type="EMBL" id="KAG0560314.1"/>
    </source>
</evidence>
<reference evidence="4" key="1">
    <citation type="submission" date="2020-06" db="EMBL/GenBank/DDBJ databases">
        <title>WGS assembly of Ceratodon purpureus strain R40.</title>
        <authorList>
            <person name="Carey S.B."/>
            <person name="Jenkins J."/>
            <person name="Shu S."/>
            <person name="Lovell J.T."/>
            <person name="Sreedasyam A."/>
            <person name="Maumus F."/>
            <person name="Tiley G.P."/>
            <person name="Fernandez-Pozo N."/>
            <person name="Barry K."/>
            <person name="Chen C."/>
            <person name="Wang M."/>
            <person name="Lipzen A."/>
            <person name="Daum C."/>
            <person name="Saski C.A."/>
            <person name="Payton A.C."/>
            <person name="Mcbreen J.C."/>
            <person name="Conrad R.E."/>
            <person name="Kollar L.M."/>
            <person name="Olsson S."/>
            <person name="Huttunen S."/>
            <person name="Landis J.B."/>
            <person name="Wickett N.J."/>
            <person name="Johnson M.G."/>
            <person name="Rensing S.A."/>
            <person name="Grimwood J."/>
            <person name="Schmutz J."/>
            <person name="Mcdaniel S.F."/>
        </authorList>
    </citation>
    <scope>NUCLEOTIDE SEQUENCE</scope>
    <source>
        <strain evidence="4">R40</strain>
    </source>
</reference>
<name>A0A8T0GQ25_CERPU</name>
<feature type="region of interest" description="Disordered" evidence="2">
    <location>
        <begin position="1"/>
        <end position="47"/>
    </location>
</feature>
<protein>
    <recommendedName>
        <fullName evidence="3">Tify domain-containing protein</fullName>
    </recommendedName>
</protein>
<feature type="domain" description="Tify" evidence="3">
    <location>
        <begin position="316"/>
        <end position="351"/>
    </location>
</feature>
<feature type="compositionally biased region" description="Basic and acidic residues" evidence="2">
    <location>
        <begin position="547"/>
        <end position="559"/>
    </location>
</feature>
<dbReference type="SMART" id="SM00979">
    <property type="entry name" value="TIFY"/>
    <property type="match status" value="1"/>
</dbReference>
<dbReference type="InterPro" id="IPR040390">
    <property type="entry name" value="TIFY/JAZ"/>
</dbReference>
<dbReference type="AlphaFoldDB" id="A0A8T0GQ25"/>
<evidence type="ECO:0000313" key="5">
    <source>
        <dbReference type="Proteomes" id="UP000822688"/>
    </source>
</evidence>
<feature type="region of interest" description="Disordered" evidence="2">
    <location>
        <begin position="415"/>
        <end position="559"/>
    </location>
</feature>
<feature type="compositionally biased region" description="Low complexity" evidence="2">
    <location>
        <begin position="15"/>
        <end position="28"/>
    </location>
</feature>
<comment type="caution">
    <text evidence="4">The sequence shown here is derived from an EMBL/GenBank/DDBJ whole genome shotgun (WGS) entry which is preliminary data.</text>
</comment>
<accession>A0A8T0GQ25</accession>
<dbReference type="PROSITE" id="PS51320">
    <property type="entry name" value="TIFY"/>
    <property type="match status" value="1"/>
</dbReference>
<evidence type="ECO:0000256" key="2">
    <source>
        <dbReference type="SAM" id="MobiDB-lite"/>
    </source>
</evidence>
<dbReference type="PANTHER" id="PTHR33077:SF60">
    <property type="entry name" value="TIFY DOMAIN-CONTAINING PROTEIN"/>
    <property type="match status" value="1"/>
</dbReference>
<dbReference type="PANTHER" id="PTHR33077">
    <property type="entry name" value="PROTEIN TIFY 4A-RELATED-RELATED"/>
    <property type="match status" value="1"/>
</dbReference>
<dbReference type="InterPro" id="IPR010399">
    <property type="entry name" value="Tify_dom"/>
</dbReference>
<dbReference type="GO" id="GO:2000022">
    <property type="term" value="P:regulation of jasmonic acid mediated signaling pathway"/>
    <property type="evidence" value="ECO:0007669"/>
    <property type="project" value="TreeGrafter"/>
</dbReference>
<dbReference type="GO" id="GO:0005634">
    <property type="term" value="C:nucleus"/>
    <property type="evidence" value="ECO:0007669"/>
    <property type="project" value="TreeGrafter"/>
</dbReference>
<gene>
    <name evidence="4" type="ORF">KC19_10G171300</name>
</gene>
<dbReference type="EMBL" id="CM026431">
    <property type="protein sequence ID" value="KAG0560314.1"/>
    <property type="molecule type" value="Genomic_DNA"/>
</dbReference>
<organism evidence="4 5">
    <name type="scientific">Ceratodon purpureus</name>
    <name type="common">Fire moss</name>
    <name type="synonym">Dicranum purpureum</name>
    <dbReference type="NCBI Taxonomy" id="3225"/>
    <lineage>
        <taxon>Eukaryota</taxon>
        <taxon>Viridiplantae</taxon>
        <taxon>Streptophyta</taxon>
        <taxon>Embryophyta</taxon>
        <taxon>Bryophyta</taxon>
        <taxon>Bryophytina</taxon>
        <taxon>Bryopsida</taxon>
        <taxon>Dicranidae</taxon>
        <taxon>Pseudoditrichales</taxon>
        <taxon>Ditrichaceae</taxon>
        <taxon>Ceratodon</taxon>
    </lineage>
</organism>
<dbReference type="GO" id="GO:0009611">
    <property type="term" value="P:response to wounding"/>
    <property type="evidence" value="ECO:0007669"/>
    <property type="project" value="TreeGrafter"/>
</dbReference>
<feature type="compositionally biased region" description="Polar residues" evidence="2">
    <location>
        <begin position="454"/>
        <end position="465"/>
    </location>
</feature>
<evidence type="ECO:0000256" key="1">
    <source>
        <dbReference type="ARBA" id="ARBA00008614"/>
    </source>
</evidence>
<sequence>MKGDGEDSGFRDFLSLGPSSSWSSGSRSAGEREGTSGRVGTSCAGDESLDRSLTMLSSLSRNGLNILAGGSNGGISLKPPAAGNLSGMPGLRNLVSGGERTSKVSGSGFSGFYRASVPKSTWPSSPAGMGLRFLSEEAQGKEEAGPSSSQRASSGIVGALEQPLRTDVENLSPDECWRLILKLGKRWPAWNRPTVSPSSQGEPKDKSLAFEGLDCGNHLHKDERQGGNPVNSRIGQDSLQLLASRALEALAQTPDRYGRPPRSMLAPKMTTQEFLKTKAARDPPTPTSQSAHPTLPVYQQSISSLREMAAPKTGSAEPRTAPLTIFYAGTVNVCDNVPEDKARLIMLFAEKAGIKPTVQAPAPSASCAGPSTSASPQVTPDAVLTQGSARPQEDLQLPQPSSHPALIIASVPSHLSHSATHAEDPSSLQKPVESSSPAEMATAKSPQMPLIVTVTESKSQQQRLQQGPAKPLPNARKNSLARFLDSRKRSRPTASGSEGQPSKRRARGRFPSDGGPSEADGKALMPLRRSQSSIDSKEGITSMFSEDAEKKKTNDSVTK</sequence>
<feature type="region of interest" description="Disordered" evidence="2">
    <location>
        <begin position="359"/>
        <end position="379"/>
    </location>
</feature>
<feature type="compositionally biased region" description="Polar residues" evidence="2">
    <location>
        <begin position="426"/>
        <end position="437"/>
    </location>
</feature>
<feature type="compositionally biased region" description="Basic and acidic residues" evidence="2">
    <location>
        <begin position="1"/>
        <end position="10"/>
    </location>
</feature>
<feature type="compositionally biased region" description="Low complexity" evidence="2">
    <location>
        <begin position="360"/>
        <end position="376"/>
    </location>
</feature>
<proteinExistence type="inferred from homology"/>
<dbReference type="GO" id="GO:0031347">
    <property type="term" value="P:regulation of defense response"/>
    <property type="evidence" value="ECO:0007669"/>
    <property type="project" value="TreeGrafter"/>
</dbReference>
<comment type="similarity">
    <text evidence="1">Belongs to the TIFY/JAZ family.</text>
</comment>
<keyword evidence="5" id="KW-1185">Reference proteome</keyword>